<dbReference type="PROSITE" id="PS51257">
    <property type="entry name" value="PROKAR_LIPOPROTEIN"/>
    <property type="match status" value="1"/>
</dbReference>
<evidence type="ECO:0000313" key="2">
    <source>
        <dbReference type="Proteomes" id="UP001325680"/>
    </source>
</evidence>
<protein>
    <recommendedName>
        <fullName evidence="3">Outer membrane protein beta-barrel domain-containing protein</fullName>
    </recommendedName>
</protein>
<dbReference type="Proteomes" id="UP001325680">
    <property type="component" value="Chromosome"/>
</dbReference>
<organism evidence="1 2">
    <name type="scientific">Niabella yanshanensis</name>
    <dbReference type="NCBI Taxonomy" id="577386"/>
    <lineage>
        <taxon>Bacteria</taxon>
        <taxon>Pseudomonadati</taxon>
        <taxon>Bacteroidota</taxon>
        <taxon>Chitinophagia</taxon>
        <taxon>Chitinophagales</taxon>
        <taxon>Chitinophagaceae</taxon>
        <taxon>Niabella</taxon>
    </lineage>
</organism>
<gene>
    <name evidence="1" type="ORF">U0035_11320</name>
</gene>
<accession>A0ABZ0WDG7</accession>
<evidence type="ECO:0008006" key="3">
    <source>
        <dbReference type="Google" id="ProtNLM"/>
    </source>
</evidence>
<keyword evidence="2" id="KW-1185">Reference proteome</keyword>
<dbReference type="EMBL" id="CP139960">
    <property type="protein sequence ID" value="WQD40739.1"/>
    <property type="molecule type" value="Genomic_DNA"/>
</dbReference>
<dbReference type="RefSeq" id="WP_162817783.1">
    <property type="nucleotide sequence ID" value="NZ_CP139960.1"/>
</dbReference>
<name>A0ABZ0WDG7_9BACT</name>
<sequence>MKINSPHVALVLSVLLLAACSNPRYINSPSVHNAAFLRQQGDFKISAAGAGNPAKIFSSIDNEDNDESLGHSAGFDGQVAVAVTNHFMLTASGNYRDEKDHYNDDDLSNTDRKSDVRYNRHMFDFGAGFFTPMGRSEKVYFNGVVGVGFGKMSSTDAVTPSDATRFRRYEANTLKYFFHPSFNFFFNEYMRMSVAPRFSLLRLNNIKTSYTESEEITLGYMDARKHTFGVFEPSVLLQTGFKNNDWLKLDFGFNFSTDPFTTSKSDNSEYGVPAETRTYNVQSRNFLLSVGLSVYPGRR</sequence>
<proteinExistence type="predicted"/>
<evidence type="ECO:0000313" key="1">
    <source>
        <dbReference type="EMBL" id="WQD40739.1"/>
    </source>
</evidence>
<reference evidence="1 2" key="1">
    <citation type="submission" date="2023-12" db="EMBL/GenBank/DDBJ databases">
        <title>Genome sequencing and assembly of bacterial species from a model synthetic community.</title>
        <authorList>
            <person name="Hogle S.L."/>
        </authorList>
    </citation>
    <scope>NUCLEOTIDE SEQUENCE [LARGE SCALE GENOMIC DNA]</scope>
    <source>
        <strain evidence="1 2">HAMBI_3031</strain>
    </source>
</reference>